<comment type="caution">
    <text evidence="7">The sequence shown here is derived from an EMBL/GenBank/DDBJ whole genome shotgun (WGS) entry which is preliminary data.</text>
</comment>
<feature type="transmembrane region" description="Helical" evidence="6">
    <location>
        <begin position="272"/>
        <end position="294"/>
    </location>
</feature>
<accession>A0A2G5UBI9</accession>
<keyword evidence="3 6" id="KW-0812">Transmembrane</keyword>
<evidence type="ECO:0000256" key="4">
    <source>
        <dbReference type="ARBA" id="ARBA00022989"/>
    </source>
</evidence>
<comment type="subcellular location">
    <subcellularLocation>
        <location evidence="1">Membrane</location>
        <topology evidence="1">Multi-pass membrane protein</topology>
    </subcellularLocation>
</comment>
<dbReference type="Gene3D" id="1.10.3730.20">
    <property type="match status" value="1"/>
</dbReference>
<keyword evidence="4 6" id="KW-1133">Transmembrane helix</keyword>
<keyword evidence="8" id="KW-1185">Reference proteome</keyword>
<proteinExistence type="inferred from homology"/>
<feature type="transmembrane region" description="Helical" evidence="6">
    <location>
        <begin position="174"/>
        <end position="192"/>
    </location>
</feature>
<evidence type="ECO:0008006" key="9">
    <source>
        <dbReference type="Google" id="ProtNLM"/>
    </source>
</evidence>
<evidence type="ECO:0000256" key="1">
    <source>
        <dbReference type="ARBA" id="ARBA00004141"/>
    </source>
</evidence>
<feature type="transmembrane region" description="Helical" evidence="6">
    <location>
        <begin position="78"/>
        <end position="106"/>
    </location>
</feature>
<feature type="transmembrane region" description="Helical" evidence="6">
    <location>
        <begin position="306"/>
        <end position="323"/>
    </location>
</feature>
<name>A0A2G5UBI9_9PELO</name>
<feature type="transmembrane region" description="Helical" evidence="6">
    <location>
        <begin position="7"/>
        <end position="26"/>
    </location>
</feature>
<evidence type="ECO:0000256" key="2">
    <source>
        <dbReference type="ARBA" id="ARBA00005731"/>
    </source>
</evidence>
<dbReference type="Proteomes" id="UP000230233">
    <property type="component" value="Chromosome IV"/>
</dbReference>
<protein>
    <recommendedName>
        <fullName evidence="9">EamA domain-containing protein</fullName>
    </recommendedName>
</protein>
<dbReference type="SUPFAM" id="SSF103481">
    <property type="entry name" value="Multidrug resistance efflux transporter EmrE"/>
    <property type="match status" value="1"/>
</dbReference>
<evidence type="ECO:0000313" key="8">
    <source>
        <dbReference type="Proteomes" id="UP000230233"/>
    </source>
</evidence>
<keyword evidence="5 6" id="KW-0472">Membrane</keyword>
<dbReference type="InterPro" id="IPR012435">
    <property type="entry name" value="TMEM144"/>
</dbReference>
<evidence type="ECO:0000256" key="6">
    <source>
        <dbReference type="SAM" id="Phobius"/>
    </source>
</evidence>
<reference evidence="8" key="1">
    <citation type="submission" date="2017-10" db="EMBL/GenBank/DDBJ databases">
        <title>Rapid genome shrinkage in a self-fertile nematode reveals novel sperm competition proteins.</title>
        <authorList>
            <person name="Yin D."/>
            <person name="Schwarz E.M."/>
            <person name="Thomas C.G."/>
            <person name="Felde R.L."/>
            <person name="Korf I.F."/>
            <person name="Cutter A.D."/>
            <person name="Schartner C.M."/>
            <person name="Ralston E.J."/>
            <person name="Meyer B.J."/>
            <person name="Haag E.S."/>
        </authorList>
    </citation>
    <scope>NUCLEOTIDE SEQUENCE [LARGE SCALE GENOMIC DNA]</scope>
    <source>
        <strain evidence="8">JU1422</strain>
    </source>
</reference>
<feature type="transmembrane region" description="Helical" evidence="6">
    <location>
        <begin position="121"/>
        <end position="142"/>
    </location>
</feature>
<comment type="similarity">
    <text evidence="2">Belongs to the TMEM144 family.</text>
</comment>
<organism evidence="7 8">
    <name type="scientific">Caenorhabditis nigoni</name>
    <dbReference type="NCBI Taxonomy" id="1611254"/>
    <lineage>
        <taxon>Eukaryota</taxon>
        <taxon>Metazoa</taxon>
        <taxon>Ecdysozoa</taxon>
        <taxon>Nematoda</taxon>
        <taxon>Chromadorea</taxon>
        <taxon>Rhabditida</taxon>
        <taxon>Rhabditina</taxon>
        <taxon>Rhabditomorpha</taxon>
        <taxon>Rhabditoidea</taxon>
        <taxon>Rhabditidae</taxon>
        <taxon>Peloderinae</taxon>
        <taxon>Caenorhabditis</taxon>
    </lineage>
</organism>
<dbReference type="PANTHER" id="PTHR16119:SF13">
    <property type="entry name" value="TRANSMEMBRANE PROTEIN 144 HOMOLOG"/>
    <property type="match status" value="1"/>
</dbReference>
<feature type="transmembrane region" description="Helical" evidence="6">
    <location>
        <begin position="212"/>
        <end position="233"/>
    </location>
</feature>
<dbReference type="InterPro" id="IPR037185">
    <property type="entry name" value="EmrE-like"/>
</dbReference>
<dbReference type="InterPro" id="IPR036259">
    <property type="entry name" value="MFS_trans_sf"/>
</dbReference>
<evidence type="ECO:0000256" key="5">
    <source>
        <dbReference type="ARBA" id="ARBA00023136"/>
    </source>
</evidence>
<feature type="transmembrane region" description="Helical" evidence="6">
    <location>
        <begin position="46"/>
        <end position="66"/>
    </location>
</feature>
<dbReference type="PANTHER" id="PTHR16119">
    <property type="entry name" value="TRANSMEMBRANE PROTEIN 144"/>
    <property type="match status" value="1"/>
</dbReference>
<dbReference type="EMBL" id="PDUG01000004">
    <property type="protein sequence ID" value="PIC36905.1"/>
    <property type="molecule type" value="Genomic_DNA"/>
</dbReference>
<evidence type="ECO:0000256" key="3">
    <source>
        <dbReference type="ARBA" id="ARBA00022692"/>
    </source>
</evidence>
<dbReference type="GO" id="GO:0015144">
    <property type="term" value="F:carbohydrate transmembrane transporter activity"/>
    <property type="evidence" value="ECO:0007669"/>
    <property type="project" value="InterPro"/>
</dbReference>
<gene>
    <name evidence="7" type="primary">Cnig_chr_IV.g15728</name>
    <name evidence="7" type="ORF">B9Z55_015728</name>
</gene>
<dbReference type="OrthoDB" id="426527at2759"/>
<evidence type="ECO:0000313" key="7">
    <source>
        <dbReference type="EMBL" id="PIC36905.1"/>
    </source>
</evidence>
<dbReference type="SUPFAM" id="SSF103473">
    <property type="entry name" value="MFS general substrate transporter"/>
    <property type="match status" value="1"/>
</dbReference>
<feature type="transmembrane region" description="Helical" evidence="6">
    <location>
        <begin position="245"/>
        <end position="266"/>
    </location>
</feature>
<dbReference type="AlphaFoldDB" id="A0A2G5UBI9"/>
<dbReference type="Pfam" id="PF07857">
    <property type="entry name" value="TMEM144"/>
    <property type="match status" value="1"/>
</dbReference>
<sequence length="331" mass="36262">MDGQTSTGIFYAVVSALCLGSTYAPLKFIDRSDGLYFQWVQSTGQLLFGVIISFFLTPSPVIPIAMLNGMFYSIGNSLTVYIMDGVGVAVGYLLWNTGACVVGWAVTRYGWFYNKQQIPKYGFWNFAGVFVICIGGALLCFVDHVPLKTRPAPWTVEDGNKRKEKENVPKTKKIGCLLLTAFVGFLYGNFYSPISYIMSNYPGASQDVRSYFLSYCIGSFATSTVIFLGYCSFMKNVPRVNPELSKPSIVSGVIYGIGMISFFTACQNLDQIIAYPILSKAPGIIVSFWSILFFKDIQGARNILQMYGGILVTVVGIGIISISKTGGGILN</sequence>
<dbReference type="InterPro" id="IPR010651">
    <property type="entry name" value="Sugar_transport"/>
</dbReference>
<dbReference type="GO" id="GO:0016020">
    <property type="term" value="C:membrane"/>
    <property type="evidence" value="ECO:0007669"/>
    <property type="project" value="UniProtKB-SubCell"/>
</dbReference>